<proteinExistence type="predicted"/>
<dbReference type="Gene3D" id="3.60.21.70">
    <property type="entry name" value="PhoD-like phosphatase"/>
    <property type="match status" value="1"/>
</dbReference>
<evidence type="ECO:0000259" key="1">
    <source>
        <dbReference type="Pfam" id="PF09423"/>
    </source>
</evidence>
<evidence type="ECO:0000313" key="3">
    <source>
        <dbReference type="Proteomes" id="UP000319859"/>
    </source>
</evidence>
<name>A0A560FJJ2_9PROT</name>
<reference evidence="2 3" key="1">
    <citation type="submission" date="2019-06" db="EMBL/GenBank/DDBJ databases">
        <title>Genomic Encyclopedia of Type Strains, Phase IV (KMG-V): Genome sequencing to study the core and pangenomes of soil and plant-associated prokaryotes.</title>
        <authorList>
            <person name="Whitman W."/>
        </authorList>
    </citation>
    <scope>NUCLEOTIDE SEQUENCE [LARGE SCALE GENOMIC DNA]</scope>
    <source>
        <strain evidence="2 3">BR 11880</strain>
    </source>
</reference>
<dbReference type="CDD" id="cd07389">
    <property type="entry name" value="MPP_PhoD"/>
    <property type="match status" value="1"/>
</dbReference>
<dbReference type="EMBL" id="VITN01000004">
    <property type="protein sequence ID" value="TWB21765.1"/>
    <property type="molecule type" value="Genomic_DNA"/>
</dbReference>
<dbReference type="OrthoDB" id="327733at2"/>
<accession>A0A560FJJ2</accession>
<dbReference type="SUPFAM" id="SSF56300">
    <property type="entry name" value="Metallo-dependent phosphatases"/>
    <property type="match status" value="1"/>
</dbReference>
<dbReference type="PANTHER" id="PTHR33987:SF1">
    <property type="entry name" value="CALCINEURIN-LIKE METALLO-PHOSPHOESTERASE SUPERFAMILY PROTEIN"/>
    <property type="match status" value="1"/>
</dbReference>
<dbReference type="Proteomes" id="UP000319859">
    <property type="component" value="Unassembled WGS sequence"/>
</dbReference>
<dbReference type="RefSeq" id="WP_145749431.1">
    <property type="nucleotide sequence ID" value="NZ_VITN01000004.1"/>
</dbReference>
<feature type="domain" description="PhoD-like phosphatase metallophosphatase" evidence="1">
    <location>
        <begin position="38"/>
        <end position="285"/>
    </location>
</feature>
<protein>
    <submittedName>
        <fullName evidence="2">Alkaline phosphatase D</fullName>
    </submittedName>
</protein>
<organism evidence="2 3">
    <name type="scientific">Nitrospirillum amazonense</name>
    <dbReference type="NCBI Taxonomy" id="28077"/>
    <lineage>
        <taxon>Bacteria</taxon>
        <taxon>Pseudomonadati</taxon>
        <taxon>Pseudomonadota</taxon>
        <taxon>Alphaproteobacteria</taxon>
        <taxon>Rhodospirillales</taxon>
        <taxon>Azospirillaceae</taxon>
        <taxon>Nitrospirillum</taxon>
    </lineage>
</organism>
<dbReference type="PANTHER" id="PTHR33987">
    <property type="entry name" value="CALCINEURIN-LIKE METALLO-PHOSPHOESTERASE SUPERFAMILY PROTEIN"/>
    <property type="match status" value="1"/>
</dbReference>
<evidence type="ECO:0000313" key="2">
    <source>
        <dbReference type="EMBL" id="TWB21765.1"/>
    </source>
</evidence>
<dbReference type="InterPro" id="IPR018946">
    <property type="entry name" value="PhoD-like_MPP"/>
</dbReference>
<dbReference type="InterPro" id="IPR029052">
    <property type="entry name" value="Metallo-depent_PP-like"/>
</dbReference>
<comment type="caution">
    <text evidence="2">The sequence shown here is derived from an EMBL/GenBank/DDBJ whole genome shotgun (WGS) entry which is preliminary data.</text>
</comment>
<dbReference type="InterPro" id="IPR038607">
    <property type="entry name" value="PhoD-like_sf"/>
</dbReference>
<dbReference type="AlphaFoldDB" id="A0A560FJJ2"/>
<dbReference type="Pfam" id="PF09423">
    <property type="entry name" value="PhoD"/>
    <property type="match status" value="1"/>
</dbReference>
<sequence>MFNRRSLLAATGATLLTRLGRAAPVPRVAGERLTRIAFGCCDHPEMAQDIWPAIAATDPDLFLFLGDTVYADDAVTAKVGIIPALAEMYQRLDASPEFRAFRAQVPIEATWDDHDYGVHDGGADFPGKEAARALFLDFFQVPANDPRRTRPDGVYHALELGPPERRVQILLLDLRYNRSPLLRHDEPERTAKSGFGPYLPNLDPAATMLGAAQWRWLETQLRRPARVRLIGSSIPYAAGHRGYEAWTNFPLERQRLADLIARTGAGGVLFLSGEVHYGEISVLTRGTPYPLYDVTSSGLTHFWPLPGPNLNRLPIGTVTQRNFGMIHILWEAQEPQVVMEVRTADGSLGIQHTVALDSLHT</sequence>
<gene>
    <name evidence="2" type="ORF">FBZ89_10413</name>
</gene>